<accession>A0AA48WHY5</accession>
<dbReference type="InterPro" id="IPR050189">
    <property type="entry name" value="MFS_Efflux_Transporters"/>
</dbReference>
<evidence type="ECO:0000256" key="2">
    <source>
        <dbReference type="ARBA" id="ARBA00022475"/>
    </source>
</evidence>
<name>A0AA48WHY5_9BURK</name>
<keyword evidence="5 6" id="KW-0472">Membrane</keyword>
<evidence type="ECO:0000259" key="7">
    <source>
        <dbReference type="PROSITE" id="PS50850"/>
    </source>
</evidence>
<evidence type="ECO:0000313" key="9">
    <source>
        <dbReference type="Proteomes" id="UP000662888"/>
    </source>
</evidence>
<protein>
    <submittedName>
        <fullName evidence="8">MFS transporter</fullName>
    </submittedName>
</protein>
<evidence type="ECO:0000256" key="3">
    <source>
        <dbReference type="ARBA" id="ARBA00022692"/>
    </source>
</evidence>
<dbReference type="PANTHER" id="PTHR43124:SF3">
    <property type="entry name" value="CHLORAMPHENICOL EFFLUX PUMP RV0191"/>
    <property type="match status" value="1"/>
</dbReference>
<evidence type="ECO:0000256" key="5">
    <source>
        <dbReference type="ARBA" id="ARBA00023136"/>
    </source>
</evidence>
<dbReference type="Proteomes" id="UP000662888">
    <property type="component" value="Chromosome"/>
</dbReference>
<dbReference type="InterPro" id="IPR020846">
    <property type="entry name" value="MFS_dom"/>
</dbReference>
<dbReference type="Gene3D" id="1.20.1250.20">
    <property type="entry name" value="MFS general substrate transporter like domains"/>
    <property type="match status" value="1"/>
</dbReference>
<feature type="transmembrane region" description="Helical" evidence="6">
    <location>
        <begin position="83"/>
        <end position="101"/>
    </location>
</feature>
<evidence type="ECO:0000256" key="4">
    <source>
        <dbReference type="ARBA" id="ARBA00022989"/>
    </source>
</evidence>
<feature type="transmembrane region" description="Helical" evidence="6">
    <location>
        <begin position="288"/>
        <end position="307"/>
    </location>
</feature>
<feature type="domain" description="Major facilitator superfamily (MFS) profile" evidence="7">
    <location>
        <begin position="17"/>
        <end position="407"/>
    </location>
</feature>
<feature type="transmembrane region" description="Helical" evidence="6">
    <location>
        <begin position="253"/>
        <end position="276"/>
    </location>
</feature>
<evidence type="ECO:0000313" key="8">
    <source>
        <dbReference type="EMBL" id="QPI53085.1"/>
    </source>
</evidence>
<dbReference type="EMBL" id="CP065053">
    <property type="protein sequence ID" value="QPI53085.1"/>
    <property type="molecule type" value="Genomic_DNA"/>
</dbReference>
<dbReference type="PANTHER" id="PTHR43124">
    <property type="entry name" value="PURINE EFFLUX PUMP PBUE"/>
    <property type="match status" value="1"/>
</dbReference>
<dbReference type="InterPro" id="IPR011701">
    <property type="entry name" value="MFS"/>
</dbReference>
<keyword evidence="3 6" id="KW-0812">Transmembrane</keyword>
<reference evidence="8 9" key="1">
    <citation type="submission" date="2020-11" db="EMBL/GenBank/DDBJ databases">
        <authorList>
            <person name="Sun Q."/>
        </authorList>
    </citation>
    <scope>NUCLEOTIDE SEQUENCE [LARGE SCALE GENOMIC DNA]</scope>
    <source>
        <strain evidence="8 9">P8398</strain>
    </source>
</reference>
<feature type="transmembrane region" description="Helical" evidence="6">
    <location>
        <begin position="313"/>
        <end position="334"/>
    </location>
</feature>
<organism evidence="8 9">
    <name type="scientific">Massilia antarctica</name>
    <dbReference type="NCBI Taxonomy" id="2765360"/>
    <lineage>
        <taxon>Bacteria</taxon>
        <taxon>Pseudomonadati</taxon>
        <taxon>Pseudomonadota</taxon>
        <taxon>Betaproteobacteria</taxon>
        <taxon>Burkholderiales</taxon>
        <taxon>Oxalobacteraceae</taxon>
        <taxon>Telluria group</taxon>
        <taxon>Massilia</taxon>
    </lineage>
</organism>
<dbReference type="Pfam" id="PF07690">
    <property type="entry name" value="MFS_1"/>
    <property type="match status" value="1"/>
</dbReference>
<keyword evidence="4 6" id="KW-1133">Transmembrane helix</keyword>
<feature type="transmembrane region" description="Helical" evidence="6">
    <location>
        <begin position="346"/>
        <end position="365"/>
    </location>
</feature>
<dbReference type="SUPFAM" id="SSF103473">
    <property type="entry name" value="MFS general substrate transporter"/>
    <property type="match status" value="1"/>
</dbReference>
<evidence type="ECO:0000256" key="6">
    <source>
        <dbReference type="SAM" id="Phobius"/>
    </source>
</evidence>
<comment type="subcellular location">
    <subcellularLocation>
        <location evidence="1">Cell membrane</location>
        <topology evidence="1">Multi-pass membrane protein</topology>
    </subcellularLocation>
</comment>
<feature type="transmembrane region" description="Helical" evidence="6">
    <location>
        <begin position="141"/>
        <end position="160"/>
    </location>
</feature>
<feature type="transmembrane region" description="Helical" evidence="6">
    <location>
        <begin position="107"/>
        <end position="129"/>
    </location>
</feature>
<keyword evidence="2" id="KW-1003">Cell membrane</keyword>
<feature type="transmembrane region" description="Helical" evidence="6">
    <location>
        <begin position="385"/>
        <end position="404"/>
    </location>
</feature>
<keyword evidence="9" id="KW-1185">Reference proteome</keyword>
<dbReference type="InterPro" id="IPR036259">
    <property type="entry name" value="MFS_trans_sf"/>
</dbReference>
<evidence type="ECO:0000256" key="1">
    <source>
        <dbReference type="ARBA" id="ARBA00004651"/>
    </source>
</evidence>
<feature type="transmembrane region" description="Helical" evidence="6">
    <location>
        <begin position="172"/>
        <end position="190"/>
    </location>
</feature>
<proteinExistence type="predicted"/>
<feature type="transmembrane region" description="Helical" evidence="6">
    <location>
        <begin position="222"/>
        <end position="241"/>
    </location>
</feature>
<gene>
    <name evidence="8" type="ORF">IV454_03810</name>
</gene>
<dbReference type="PROSITE" id="PS50850">
    <property type="entry name" value="MFS"/>
    <property type="match status" value="1"/>
</dbReference>
<feature type="transmembrane region" description="Helical" evidence="6">
    <location>
        <begin position="48"/>
        <end position="71"/>
    </location>
</feature>
<sequence length="426" mass="44770">MQHAQQRLSGLAVFFSVFLPFALGHYLSSLLRTVNAVLAPNLVQSLSLTSGQLGLLTSAFFFSFALVQLPVGIALDRYGPRKVQLVLMLLAGSGALMFAHGNSFAQLVVARAIIGFGLGGCFMSAVKSISGWIAPERLPSVHGYLIAVGGLGAASATLPVRLALQFTDWRGLFVLLGALAACVGLLIWLVTPRAAAGAPKAAAPTVQSILDVYRDPAFRKTISLMLVPHAVFFGLQGLWMGRWLSDVAHFSDAAVAYLLYLSMAAVIFGAIAVGMITEWAGRRGVKPLDVAAVGIGLFVLVQIAIVLNFKPGFQTLSVLFTLIGTVTGIEYAIVAQSMPPSLTGRAATCLNLLIFIGAFLVQAGFGQVLGLWNANVLHQYPAGAYQAAFGILVLLQLPGLVLYVRRRGSVAAAARAQGHGEGAAVA</sequence>